<dbReference type="Proteomes" id="UP001144978">
    <property type="component" value="Unassembled WGS sequence"/>
</dbReference>
<evidence type="ECO:0000313" key="1">
    <source>
        <dbReference type="EMBL" id="KAJ2970129.1"/>
    </source>
</evidence>
<dbReference type="EMBL" id="JANSHE010005610">
    <property type="protein sequence ID" value="KAJ2970129.1"/>
    <property type="molecule type" value="Genomic_DNA"/>
</dbReference>
<reference evidence="1" key="1">
    <citation type="submission" date="2022-08" db="EMBL/GenBank/DDBJ databases">
        <title>Genome Sequence of Pycnoporus sanguineus.</title>
        <authorList>
            <person name="Buettner E."/>
        </authorList>
    </citation>
    <scope>NUCLEOTIDE SEQUENCE</scope>
    <source>
        <strain evidence="1">CG-C14</strain>
    </source>
</reference>
<sequence>MGDLQKGERYANIDYIVASSIRGWSIKSIKDSFDIACEWCRKFFVRVQDLPEDLRPQIPAEEWVFIVPKFHIAAHKESCQAQYSSNYTPHVARWDGEHVERLWAWLNAAAPSTKEMNPGARWETIDDFCGFANWRKTVQLGDDLLRLMIEAIPLAQDHAADFAAFDRRLRQERAADVAAWERMVADWEVDRRKPNPYILPKPTISRADVQLRYLTEENREIAAGRVAAEGMGPCSFIVLGIETRQAQ</sequence>
<comment type="caution">
    <text evidence="1">The sequence shown here is derived from an EMBL/GenBank/DDBJ whole genome shotgun (WGS) entry which is preliminary data.</text>
</comment>
<name>A0ACC1MTY0_9APHY</name>
<evidence type="ECO:0000313" key="2">
    <source>
        <dbReference type="Proteomes" id="UP001144978"/>
    </source>
</evidence>
<protein>
    <submittedName>
        <fullName evidence="1">Uncharacterized protein</fullName>
    </submittedName>
</protein>
<proteinExistence type="predicted"/>
<keyword evidence="2" id="KW-1185">Reference proteome</keyword>
<accession>A0ACC1MTY0</accession>
<gene>
    <name evidence="1" type="ORF">NUW54_g12800</name>
</gene>
<organism evidence="1 2">
    <name type="scientific">Trametes sanguinea</name>
    <dbReference type="NCBI Taxonomy" id="158606"/>
    <lineage>
        <taxon>Eukaryota</taxon>
        <taxon>Fungi</taxon>
        <taxon>Dikarya</taxon>
        <taxon>Basidiomycota</taxon>
        <taxon>Agaricomycotina</taxon>
        <taxon>Agaricomycetes</taxon>
        <taxon>Polyporales</taxon>
        <taxon>Polyporaceae</taxon>
        <taxon>Trametes</taxon>
    </lineage>
</organism>